<organism evidence="1 2">
    <name type="scientific">Segatella bryantii</name>
    <name type="common">Prevotella bryantii</name>
    <dbReference type="NCBI Taxonomy" id="77095"/>
    <lineage>
        <taxon>Bacteria</taxon>
        <taxon>Pseudomonadati</taxon>
        <taxon>Bacteroidota</taxon>
        <taxon>Bacteroidia</taxon>
        <taxon>Bacteroidales</taxon>
        <taxon>Prevotellaceae</taxon>
        <taxon>Segatella</taxon>
    </lineage>
</organism>
<dbReference type="EMBL" id="BPTR01000001">
    <property type="protein sequence ID" value="GJG28325.1"/>
    <property type="molecule type" value="Genomic_DNA"/>
</dbReference>
<proteinExistence type="predicted"/>
<dbReference type="AlphaFoldDB" id="A0AA37HWS9"/>
<protein>
    <submittedName>
        <fullName evidence="1">Uncharacterized protein</fullName>
    </submittedName>
</protein>
<evidence type="ECO:0000313" key="1">
    <source>
        <dbReference type="EMBL" id="GJG28325.1"/>
    </source>
</evidence>
<comment type="caution">
    <text evidence="1">The sequence shown here is derived from an EMBL/GenBank/DDBJ whole genome shotgun (WGS) entry which is preliminary data.</text>
</comment>
<dbReference type="Proteomes" id="UP000887043">
    <property type="component" value="Unassembled WGS sequence"/>
</dbReference>
<reference evidence="1" key="1">
    <citation type="submission" date="2021-08" db="EMBL/GenBank/DDBJ databases">
        <title>Prevotella lacticifex sp. nov., isolated from rumen of cow.</title>
        <authorList>
            <person name="Shinkai T."/>
            <person name="Ikeyama N."/>
            <person name="Kumagai M."/>
            <person name="Ohmori H."/>
            <person name="Sakamoto M."/>
            <person name="Ohkuma M."/>
            <person name="Mitsumori M."/>
        </authorList>
    </citation>
    <scope>NUCLEOTIDE SEQUENCE</scope>
    <source>
        <strain evidence="1">DSM 11371</strain>
    </source>
</reference>
<accession>A0AA37HWS9</accession>
<name>A0AA37HWS9_SEGBR</name>
<gene>
    <name evidence="1" type="ORF">PRRU23_20250</name>
</gene>
<sequence>MQNNHFVFFLYISFTILLSPRLICKLNISENAIAIISIGDSFETTYRKIASKKNIKIEIMPTAWHNLDSIFTCNCK</sequence>
<evidence type="ECO:0000313" key="2">
    <source>
        <dbReference type="Proteomes" id="UP000887043"/>
    </source>
</evidence>